<dbReference type="EMBL" id="KU140623">
    <property type="protein sequence ID" value="AMP35021.1"/>
    <property type="molecule type" value="Genomic_DNA"/>
</dbReference>
<dbReference type="AlphaFoldDB" id="A0A142BPL3"/>
<dbReference type="Gene3D" id="2.40.50.100">
    <property type="match status" value="1"/>
</dbReference>
<organism evidence="3">
    <name type="scientific">Sinorhizobium sp. M14</name>
    <dbReference type="NCBI Taxonomy" id="430451"/>
    <lineage>
        <taxon>Bacteria</taxon>
        <taxon>Pseudomonadati</taxon>
        <taxon>Pseudomonadota</taxon>
        <taxon>Alphaproteobacteria</taxon>
        <taxon>Hyphomicrobiales</taxon>
        <taxon>Rhizobiaceae</taxon>
        <taxon>Sinorhizobium/Ensifer group</taxon>
        <taxon>Sinorhizobium</taxon>
    </lineage>
</organism>
<dbReference type="SUPFAM" id="SSF111369">
    <property type="entry name" value="HlyD-like secretion proteins"/>
    <property type="match status" value="1"/>
</dbReference>
<dbReference type="PANTHER" id="PTHR30438">
    <property type="entry name" value="36 KDA ANTIGEN-RELATED"/>
    <property type="match status" value="1"/>
</dbReference>
<dbReference type="GO" id="GO:0005886">
    <property type="term" value="C:plasma membrane"/>
    <property type="evidence" value="ECO:0007669"/>
    <property type="project" value="TreeGrafter"/>
</dbReference>
<reference evidence="3" key="1">
    <citation type="submission" date="2015-11" db="EMBL/GenBank/DDBJ databases">
        <title>Molecular characterization of pSinB plasmid of arsenite oxidizing, metalotolerant Sinorhizobium sp. M14 - insight into the heavy metal resistome of sinorhizobial extrachromosomal replicons.</title>
        <authorList>
            <person name="Romaniuk K."/>
            <person name="Decewicz P."/>
            <person name="Mielnicki S."/>
            <person name="Sklodowska A."/>
            <person name="Dziewit L."/>
            <person name="Drewniak L."/>
        </authorList>
    </citation>
    <scope>NUCLEOTIDE SEQUENCE</scope>
    <source>
        <strain evidence="3">M14</strain>
        <plasmid evidence="3">pSinB</plasmid>
    </source>
</reference>
<dbReference type="Gene3D" id="1.10.287.470">
    <property type="entry name" value="Helix hairpin bin"/>
    <property type="match status" value="1"/>
</dbReference>
<proteinExistence type="predicted"/>
<feature type="domain" description="Multidrug resistance protein MdtA-like barrel-sandwich hybrid" evidence="2">
    <location>
        <begin position="50"/>
        <end position="212"/>
    </location>
</feature>
<dbReference type="InterPro" id="IPR058625">
    <property type="entry name" value="MdtA-like_BSH"/>
</dbReference>
<sequence>MDERMRTAPIITVAILVAAAGGGYAYWLKEQATRVPVGLARANGRIEVERVDIATKYAGRLAEVGFNEGADVEKDDILARIDTTEILAHRAAARAAVHRAHQGVAGAEANVAVREAELKLAEIELKRTIELTRGNTATQAELDRRTAQRDISRASLDSAKVAVEDARAGVEAAEAQVTQIEAAIADMTLKAPVSGRVEYRLAQAGEVVAAGGRVLTLLDLSDVHMTIFLPTSQVGRVELGSEARIMIDGAPEYVVPATVSFVAAEAQFTPKYVETANEREKLMYRVKLQIDPQILETYRGYVKAGMTGNAYVKVQAGATWPNDLIPRLPDVR</sequence>
<geneLocation type="plasmid" evidence="3">
    <name>pSinB</name>
</geneLocation>
<accession>A0A142BPL3</accession>
<keyword evidence="1" id="KW-0175">Coiled coil</keyword>
<evidence type="ECO:0000259" key="2">
    <source>
        <dbReference type="Pfam" id="PF25917"/>
    </source>
</evidence>
<name>A0A142BPL3_9HYPH</name>
<dbReference type="Pfam" id="PF25917">
    <property type="entry name" value="BSH_RND"/>
    <property type="match status" value="1"/>
</dbReference>
<feature type="coiled-coil region" evidence="1">
    <location>
        <begin position="156"/>
        <end position="190"/>
    </location>
</feature>
<evidence type="ECO:0000256" key="1">
    <source>
        <dbReference type="SAM" id="Coils"/>
    </source>
</evidence>
<dbReference type="Gene3D" id="2.40.30.170">
    <property type="match status" value="1"/>
</dbReference>
<evidence type="ECO:0000313" key="3">
    <source>
        <dbReference type="EMBL" id="AMP35021.1"/>
    </source>
</evidence>
<dbReference type="RefSeq" id="WP_115422011.1">
    <property type="nucleotide sequence ID" value="NZ_KU140623.1"/>
</dbReference>
<protein>
    <submittedName>
        <fullName evidence="3">Secretion protein HlyD family protein</fullName>
    </submittedName>
</protein>
<dbReference type="PANTHER" id="PTHR30438:SF2">
    <property type="entry name" value="MEMBRANE PROTEIN"/>
    <property type="match status" value="1"/>
</dbReference>
<keyword evidence="3" id="KW-0614">Plasmid</keyword>
<gene>
    <name evidence="3" type="ORF">pSinB_162</name>
</gene>